<gene>
    <name evidence="6" type="ORF">TCM_006230</name>
</gene>
<comment type="subcellular location">
    <subcellularLocation>
        <location evidence="1">Nucleus</location>
    </subcellularLocation>
</comment>
<dbReference type="Proteomes" id="UP000026915">
    <property type="component" value="Chromosome 2"/>
</dbReference>
<protein>
    <recommendedName>
        <fullName evidence="8">TF-B3 domain-containing protein</fullName>
    </recommendedName>
</protein>
<reference evidence="6 7" key="1">
    <citation type="journal article" date="2013" name="Genome Biol.">
        <title>The genome sequence of the most widely cultivated cacao type and its use to identify candidate genes regulating pod color.</title>
        <authorList>
            <person name="Motamayor J.C."/>
            <person name="Mockaitis K."/>
            <person name="Schmutz J."/>
            <person name="Haiminen N."/>
            <person name="Iii D.L."/>
            <person name="Cornejo O."/>
            <person name="Findley S.D."/>
            <person name="Zheng P."/>
            <person name="Utro F."/>
            <person name="Royaert S."/>
            <person name="Saski C."/>
            <person name="Jenkins J."/>
            <person name="Podicheti R."/>
            <person name="Zhao M."/>
            <person name="Scheffler B.E."/>
            <person name="Stack J.C."/>
            <person name="Feltus F.A."/>
            <person name="Mustiga G.M."/>
            <person name="Amores F."/>
            <person name="Phillips W."/>
            <person name="Marelli J.P."/>
            <person name="May G.D."/>
            <person name="Shapiro H."/>
            <person name="Ma J."/>
            <person name="Bustamante C.D."/>
            <person name="Schnell R.J."/>
            <person name="Main D."/>
            <person name="Gilbert D."/>
            <person name="Parida L."/>
            <person name="Kuhn D.N."/>
        </authorList>
    </citation>
    <scope>NUCLEOTIDE SEQUENCE [LARGE SCALE GENOMIC DNA]</scope>
    <source>
        <strain evidence="7">cv. Matina 1-6</strain>
    </source>
</reference>
<keyword evidence="3" id="KW-0238">DNA-binding</keyword>
<evidence type="ECO:0000256" key="5">
    <source>
        <dbReference type="ARBA" id="ARBA00023242"/>
    </source>
</evidence>
<dbReference type="EMBL" id="CM001880">
    <property type="protein sequence ID" value="EOX97133.1"/>
    <property type="molecule type" value="Genomic_DNA"/>
</dbReference>
<evidence type="ECO:0000256" key="2">
    <source>
        <dbReference type="ARBA" id="ARBA00023015"/>
    </source>
</evidence>
<evidence type="ECO:0008006" key="8">
    <source>
        <dbReference type="Google" id="ProtNLM"/>
    </source>
</evidence>
<dbReference type="AlphaFoldDB" id="A0A061E4E5"/>
<dbReference type="PANTHER" id="PTHR31391:SF155">
    <property type="entry name" value="B3 DOMAIN-CONTAINING PROTEIN OS11G0197600"/>
    <property type="match status" value="1"/>
</dbReference>
<dbReference type="InterPro" id="IPR003340">
    <property type="entry name" value="B3_DNA-bd"/>
</dbReference>
<dbReference type="GO" id="GO:0003677">
    <property type="term" value="F:DNA binding"/>
    <property type="evidence" value="ECO:0007669"/>
    <property type="project" value="UniProtKB-KW"/>
</dbReference>
<name>A0A061E4E5_THECC</name>
<dbReference type="Gene3D" id="2.40.330.10">
    <property type="entry name" value="DNA-binding pseudobarrel domain"/>
    <property type="match status" value="1"/>
</dbReference>
<accession>A0A061E4E5</accession>
<evidence type="ECO:0000313" key="7">
    <source>
        <dbReference type="Proteomes" id="UP000026915"/>
    </source>
</evidence>
<dbReference type="HOGENOM" id="CLU_913400_0_0_1"/>
<keyword evidence="5" id="KW-0539">Nucleus</keyword>
<dbReference type="SUPFAM" id="SSF101936">
    <property type="entry name" value="DNA-binding pseudobarrel domain"/>
    <property type="match status" value="1"/>
</dbReference>
<dbReference type="CDD" id="cd10017">
    <property type="entry name" value="B3_DNA"/>
    <property type="match status" value="1"/>
</dbReference>
<dbReference type="OMA" id="HSAYYMI"/>
<sequence>MPQAKKMFSKSLTDTDIKKRLAIPVKILPSLPDFNRSHAVTIPLMYGTKMWPIVCSVRKNGYKKPVFSRGWRNFVICNDFHVGEELTVYKVKDEAGAFHYRVEVEKPATPSAALSAGALSSNHEIDKTTGTSRTKIGNFRHKQQQRRKADAPVKQEGAFMELADAAADAPVPFVDHVIAKPPGGIFATSVIDEAPSNPHFKLEHETETKLGICITMVREPPLHACYMTKEERDIKAPFDLNGGGSLAAYCTSQAVGEAYSTSTGRVSLDLVLGQPSPYDGVANLDLTLAQPVAATIDGSVCSLKTMVGSYEFKER</sequence>
<keyword evidence="7" id="KW-1185">Reference proteome</keyword>
<dbReference type="Gramene" id="EOX97133">
    <property type="protein sequence ID" value="EOX97133"/>
    <property type="gene ID" value="TCM_006230"/>
</dbReference>
<keyword evidence="4" id="KW-0804">Transcription</keyword>
<dbReference type="InParanoid" id="A0A061E4E5"/>
<evidence type="ECO:0000256" key="4">
    <source>
        <dbReference type="ARBA" id="ARBA00023163"/>
    </source>
</evidence>
<evidence type="ECO:0000256" key="3">
    <source>
        <dbReference type="ARBA" id="ARBA00023125"/>
    </source>
</evidence>
<proteinExistence type="predicted"/>
<evidence type="ECO:0000313" key="6">
    <source>
        <dbReference type="EMBL" id="EOX97133.1"/>
    </source>
</evidence>
<dbReference type="PANTHER" id="PTHR31391">
    <property type="entry name" value="B3 DOMAIN-CONTAINING PROTEIN OS11G0197600-RELATED"/>
    <property type="match status" value="1"/>
</dbReference>
<dbReference type="InterPro" id="IPR015300">
    <property type="entry name" value="DNA-bd_pseudobarrel_sf"/>
</dbReference>
<organism evidence="6 7">
    <name type="scientific">Theobroma cacao</name>
    <name type="common">Cacao</name>
    <name type="synonym">Cocoa</name>
    <dbReference type="NCBI Taxonomy" id="3641"/>
    <lineage>
        <taxon>Eukaryota</taxon>
        <taxon>Viridiplantae</taxon>
        <taxon>Streptophyta</taxon>
        <taxon>Embryophyta</taxon>
        <taxon>Tracheophyta</taxon>
        <taxon>Spermatophyta</taxon>
        <taxon>Magnoliopsida</taxon>
        <taxon>eudicotyledons</taxon>
        <taxon>Gunneridae</taxon>
        <taxon>Pentapetalae</taxon>
        <taxon>rosids</taxon>
        <taxon>malvids</taxon>
        <taxon>Malvales</taxon>
        <taxon>Malvaceae</taxon>
        <taxon>Byttnerioideae</taxon>
        <taxon>Theobroma</taxon>
    </lineage>
</organism>
<evidence type="ECO:0000256" key="1">
    <source>
        <dbReference type="ARBA" id="ARBA00004123"/>
    </source>
</evidence>
<dbReference type="GO" id="GO:0005634">
    <property type="term" value="C:nucleus"/>
    <property type="evidence" value="ECO:0007669"/>
    <property type="project" value="UniProtKB-SubCell"/>
</dbReference>
<dbReference type="InterPro" id="IPR044837">
    <property type="entry name" value="REM16-like"/>
</dbReference>
<keyword evidence="2" id="KW-0805">Transcription regulation</keyword>